<organism evidence="3 4">
    <name type="scientific">Acidisoma cellulosilyticum</name>
    <dbReference type="NCBI Taxonomy" id="2802395"/>
    <lineage>
        <taxon>Bacteria</taxon>
        <taxon>Pseudomonadati</taxon>
        <taxon>Pseudomonadota</taxon>
        <taxon>Alphaproteobacteria</taxon>
        <taxon>Acetobacterales</taxon>
        <taxon>Acidocellaceae</taxon>
        <taxon>Acidisoma</taxon>
    </lineage>
</organism>
<comment type="caution">
    <text evidence="3">The sequence shown here is derived from an EMBL/GenBank/DDBJ whole genome shotgun (WGS) entry which is preliminary data.</text>
</comment>
<proteinExistence type="predicted"/>
<evidence type="ECO:0000313" key="4">
    <source>
        <dbReference type="Proteomes" id="UP000721844"/>
    </source>
</evidence>
<dbReference type="PANTHER" id="PTHR43798">
    <property type="entry name" value="MONOACYLGLYCEROL LIPASE"/>
    <property type="match status" value="1"/>
</dbReference>
<dbReference type="EMBL" id="JAESVA010000017">
    <property type="protein sequence ID" value="MCB8883810.1"/>
    <property type="molecule type" value="Genomic_DNA"/>
</dbReference>
<dbReference type="SUPFAM" id="SSF53474">
    <property type="entry name" value="alpha/beta-Hydrolases"/>
    <property type="match status" value="1"/>
</dbReference>
<dbReference type="InterPro" id="IPR029058">
    <property type="entry name" value="AB_hydrolase_fold"/>
</dbReference>
<gene>
    <name evidence="3" type="ORF">ACELLULO517_26425</name>
</gene>
<evidence type="ECO:0000256" key="1">
    <source>
        <dbReference type="ARBA" id="ARBA00022801"/>
    </source>
</evidence>
<dbReference type="AlphaFoldDB" id="A0A963Z6P1"/>
<dbReference type="GO" id="GO:0016020">
    <property type="term" value="C:membrane"/>
    <property type="evidence" value="ECO:0007669"/>
    <property type="project" value="TreeGrafter"/>
</dbReference>
<dbReference type="Gene3D" id="3.40.50.1820">
    <property type="entry name" value="alpha/beta hydrolase"/>
    <property type="match status" value="1"/>
</dbReference>
<dbReference type="InterPro" id="IPR050266">
    <property type="entry name" value="AB_hydrolase_sf"/>
</dbReference>
<keyword evidence="1 3" id="KW-0378">Hydrolase</keyword>
<protein>
    <submittedName>
        <fullName evidence="3">Alpha/beta hydrolase</fullName>
    </submittedName>
</protein>
<evidence type="ECO:0000313" key="3">
    <source>
        <dbReference type="EMBL" id="MCB8883810.1"/>
    </source>
</evidence>
<feature type="domain" description="AB hydrolase-1" evidence="2">
    <location>
        <begin position="22"/>
        <end position="249"/>
    </location>
</feature>
<dbReference type="PANTHER" id="PTHR43798:SF31">
    <property type="entry name" value="AB HYDROLASE SUPERFAMILY PROTEIN YCLE"/>
    <property type="match status" value="1"/>
</dbReference>
<dbReference type="InterPro" id="IPR000073">
    <property type="entry name" value="AB_hydrolase_1"/>
</dbReference>
<dbReference type="GO" id="GO:0016787">
    <property type="term" value="F:hydrolase activity"/>
    <property type="evidence" value="ECO:0007669"/>
    <property type="project" value="UniProtKB-KW"/>
</dbReference>
<dbReference type="Proteomes" id="UP000721844">
    <property type="component" value="Unassembled WGS sequence"/>
</dbReference>
<reference evidence="3 4" key="1">
    <citation type="journal article" date="2021" name="Microorganisms">
        <title>Acidisoma silvae sp. nov. and Acidisomacellulosilytica sp. nov., Two Acidophilic Bacteria Isolated from Decaying Wood, Hydrolyzing Cellulose and Producing Poly-3-hydroxybutyrate.</title>
        <authorList>
            <person name="Mieszkin S."/>
            <person name="Pouder E."/>
            <person name="Uroz S."/>
            <person name="Simon-Colin C."/>
            <person name="Alain K."/>
        </authorList>
    </citation>
    <scope>NUCLEOTIDE SEQUENCE [LARGE SCALE GENOMIC DNA]</scope>
    <source>
        <strain evidence="3 4">HW T5.17</strain>
    </source>
</reference>
<evidence type="ECO:0000259" key="2">
    <source>
        <dbReference type="Pfam" id="PF00561"/>
    </source>
</evidence>
<dbReference type="RefSeq" id="WP_227310555.1">
    <property type="nucleotide sequence ID" value="NZ_JAESVA010000017.1"/>
</dbReference>
<accession>A0A963Z6P1</accession>
<dbReference type="Pfam" id="PF00561">
    <property type="entry name" value="Abhydrolase_1"/>
    <property type="match status" value="1"/>
</dbReference>
<keyword evidence="4" id="KW-1185">Reference proteome</keyword>
<name>A0A963Z6P1_9PROT</name>
<sequence length="277" mass="30678">MNTHITRDGTELFFKDWGTGRPVIFAHEWPLSSDMWEYQMTYLADRGCRCIAYDRRGFGRSSQPWRGYDYDTFADDLASLMQSLDVIDGVLIGSYTGCGDVARYIGRHGSGRLAKTVLIGGLPPNPLRTAANLSGVEKAMFDQVRASIAENRQSFLSNYGHGLYRAPQIGAVVPAGVLEWTFAMAVQASPRATYDSITALCEADFSADFQRFDLPTLIMHGGRSFLGETDAGLELKKAIPHAVLAVYNDAPQAIWLTHKEKLNEDLFAFIDADQGDF</sequence>